<comment type="subcellular location">
    <subcellularLocation>
        <location evidence="1">Membrane</location>
        <topology evidence="1">Multi-pass membrane protein</topology>
    </subcellularLocation>
</comment>
<feature type="coiled-coil region" evidence="13">
    <location>
        <begin position="398"/>
        <end position="425"/>
    </location>
</feature>
<feature type="transmembrane region" description="Helical" evidence="15">
    <location>
        <begin position="153"/>
        <end position="170"/>
    </location>
</feature>
<proteinExistence type="inferred from homology"/>
<evidence type="ECO:0000256" key="3">
    <source>
        <dbReference type="ARBA" id="ARBA00019082"/>
    </source>
</evidence>
<dbReference type="GO" id="GO:0016746">
    <property type="term" value="F:acyltransferase activity"/>
    <property type="evidence" value="ECO:0007669"/>
    <property type="project" value="UniProtKB-KW"/>
</dbReference>
<feature type="transmembrane region" description="Helical" evidence="15">
    <location>
        <begin position="234"/>
        <end position="254"/>
    </location>
</feature>
<evidence type="ECO:0000256" key="14">
    <source>
        <dbReference type="SAM" id="MobiDB-lite"/>
    </source>
</evidence>
<keyword evidence="12" id="KW-0012">Acyltransferase</keyword>
<dbReference type="PANTHER" id="PTHR31201:SF1">
    <property type="entry name" value="GLYCEROPHOSPHOCHOLINE ACYLTRANSFERASE 1"/>
    <property type="match status" value="1"/>
</dbReference>
<evidence type="ECO:0000256" key="5">
    <source>
        <dbReference type="ARBA" id="ARBA00022679"/>
    </source>
</evidence>
<evidence type="ECO:0000256" key="11">
    <source>
        <dbReference type="ARBA" id="ARBA00023264"/>
    </source>
</evidence>
<dbReference type="OrthoDB" id="406287at2759"/>
<keyword evidence="8" id="KW-0443">Lipid metabolism</keyword>
<evidence type="ECO:0000313" key="17">
    <source>
        <dbReference type="Proteomes" id="UP000226192"/>
    </source>
</evidence>
<comment type="caution">
    <text evidence="16">The sequence shown here is derived from an EMBL/GenBank/DDBJ whole genome shotgun (WGS) entry which is preliminary data.</text>
</comment>
<keyword evidence="17" id="KW-1185">Reference proteome</keyword>
<dbReference type="EMBL" id="NJET01000324">
    <property type="protein sequence ID" value="PHH58730.1"/>
    <property type="molecule type" value="Genomic_DNA"/>
</dbReference>
<dbReference type="Pfam" id="PF10998">
    <property type="entry name" value="DUF2838"/>
    <property type="match status" value="1"/>
</dbReference>
<reference evidence="16 17" key="1">
    <citation type="submission" date="2017-06" db="EMBL/GenBank/DDBJ databases">
        <title>Ant-infecting Ophiocordyceps genomes reveal a high diversity of potential behavioral manipulation genes and a possible major role for enterotoxins.</title>
        <authorList>
            <person name="De Bekker C."/>
            <person name="Evans H.C."/>
            <person name="Brachmann A."/>
            <person name="Hughes D.P."/>
        </authorList>
    </citation>
    <scope>NUCLEOTIDE SEQUENCE [LARGE SCALE GENOMIC DNA]</scope>
    <source>
        <strain evidence="16 17">Map64</strain>
    </source>
</reference>
<sequence>MDDSPPHSPLSAPCESPSQSSQVDDGWDSLPPLDRLSLLDLLDNLALPQHLERLQRGISAQKDKVRRSRDALRSRTQLARDRVVDEWRRRLPSADDQLDRYRLRMRRRVDDLARHWSDAKVVSAREKAAFIGGVVNIFFSGYLIGGYPQYFHLWYTVQLLYFMPIRFIIYHRRGYHYFLADLCYFVNLLLALSIWAFPASKRLFTSAYCLAFGNNAIAIVMWRNSLVFHSFDKVTSLFIHIMPCATLHCIVHLLPPDLLRHRFPAAWIIKNSAPDSPTAYANLASMLAWSSLPYALWQLFYYFFITVRRRDKIAAGRPTSFTWLRRSYSATWIGRLVLSLPRRLQEPAFMLIQYSYALLTMLPCPLWFMSRYASSAFLLIVFIWSIYNGSTYYIDVFGKRFQNELEAMKTEVSKWQNNADAISQSPLLSPQPDDASSSQPIAAQRQELCRHLYTAENDLASRMPSKPSRHNDISKSSVDHIPLLDNAHSSVTSTERESNTPVRRILLSPSYTQNS</sequence>
<feature type="region of interest" description="Disordered" evidence="14">
    <location>
        <begin position="1"/>
        <end position="28"/>
    </location>
</feature>
<feature type="transmembrane region" description="Helical" evidence="15">
    <location>
        <begin position="177"/>
        <end position="197"/>
    </location>
</feature>
<evidence type="ECO:0000256" key="4">
    <source>
        <dbReference type="ARBA" id="ARBA00022516"/>
    </source>
</evidence>
<evidence type="ECO:0000256" key="15">
    <source>
        <dbReference type="SAM" id="Phobius"/>
    </source>
</evidence>
<feature type="transmembrane region" description="Helical" evidence="15">
    <location>
        <begin position="280"/>
        <end position="304"/>
    </location>
</feature>
<evidence type="ECO:0000256" key="2">
    <source>
        <dbReference type="ARBA" id="ARBA00006675"/>
    </source>
</evidence>
<evidence type="ECO:0000256" key="12">
    <source>
        <dbReference type="ARBA" id="ARBA00023315"/>
    </source>
</evidence>
<evidence type="ECO:0000256" key="10">
    <source>
        <dbReference type="ARBA" id="ARBA00023209"/>
    </source>
</evidence>
<evidence type="ECO:0000256" key="8">
    <source>
        <dbReference type="ARBA" id="ARBA00023098"/>
    </source>
</evidence>
<keyword evidence="7 15" id="KW-1133">Transmembrane helix</keyword>
<evidence type="ECO:0000256" key="7">
    <source>
        <dbReference type="ARBA" id="ARBA00022989"/>
    </source>
</evidence>
<dbReference type="Proteomes" id="UP000226192">
    <property type="component" value="Unassembled WGS sequence"/>
</dbReference>
<dbReference type="InterPro" id="IPR021261">
    <property type="entry name" value="GPCAT"/>
</dbReference>
<feature type="region of interest" description="Disordered" evidence="14">
    <location>
        <begin position="460"/>
        <end position="515"/>
    </location>
</feature>
<feature type="transmembrane region" description="Helical" evidence="15">
    <location>
        <begin position="374"/>
        <end position="394"/>
    </location>
</feature>
<name>A0A2C5XUH1_9HYPO</name>
<keyword evidence="4" id="KW-0444">Lipid biosynthesis</keyword>
<dbReference type="GO" id="GO:0006656">
    <property type="term" value="P:phosphatidylcholine biosynthetic process"/>
    <property type="evidence" value="ECO:0007669"/>
    <property type="project" value="TreeGrafter"/>
</dbReference>
<dbReference type="AlphaFoldDB" id="A0A2C5XUH1"/>
<keyword evidence="5" id="KW-0808">Transferase</keyword>
<keyword evidence="6 15" id="KW-0812">Transmembrane</keyword>
<comment type="similarity">
    <text evidence="2">Belongs to the GPC1 family.</text>
</comment>
<evidence type="ECO:0000313" key="16">
    <source>
        <dbReference type="EMBL" id="PHH58730.1"/>
    </source>
</evidence>
<feature type="transmembrane region" description="Helical" evidence="15">
    <location>
        <begin position="128"/>
        <end position="147"/>
    </location>
</feature>
<evidence type="ECO:0000256" key="1">
    <source>
        <dbReference type="ARBA" id="ARBA00004141"/>
    </source>
</evidence>
<keyword evidence="10" id="KW-0594">Phospholipid biosynthesis</keyword>
<evidence type="ECO:0000256" key="9">
    <source>
        <dbReference type="ARBA" id="ARBA00023136"/>
    </source>
</evidence>
<organism evidence="16 17">
    <name type="scientific">Ophiocordyceps australis</name>
    <dbReference type="NCBI Taxonomy" id="1399860"/>
    <lineage>
        <taxon>Eukaryota</taxon>
        <taxon>Fungi</taxon>
        <taxon>Dikarya</taxon>
        <taxon>Ascomycota</taxon>
        <taxon>Pezizomycotina</taxon>
        <taxon>Sordariomycetes</taxon>
        <taxon>Hypocreomycetidae</taxon>
        <taxon>Hypocreales</taxon>
        <taxon>Ophiocordycipitaceae</taxon>
        <taxon>Ophiocordyceps</taxon>
    </lineage>
</organism>
<feature type="transmembrane region" description="Helical" evidence="15">
    <location>
        <begin position="203"/>
        <end position="222"/>
    </location>
</feature>
<dbReference type="GO" id="GO:0016020">
    <property type="term" value="C:membrane"/>
    <property type="evidence" value="ECO:0007669"/>
    <property type="project" value="UniProtKB-SubCell"/>
</dbReference>
<evidence type="ECO:0000256" key="13">
    <source>
        <dbReference type="SAM" id="Coils"/>
    </source>
</evidence>
<accession>A0A2C5XUH1</accession>
<keyword evidence="11" id="KW-1208">Phospholipid metabolism</keyword>
<gene>
    <name evidence="16" type="ORF">CDD81_4735</name>
</gene>
<keyword evidence="9 15" id="KW-0472">Membrane</keyword>
<protein>
    <recommendedName>
        <fullName evidence="3">Glycerophosphocholine acyltransferase 1</fullName>
    </recommendedName>
</protein>
<dbReference type="PANTHER" id="PTHR31201">
    <property type="entry name" value="OS01G0585100 PROTEIN"/>
    <property type="match status" value="1"/>
</dbReference>
<keyword evidence="13" id="KW-0175">Coiled coil</keyword>
<evidence type="ECO:0000256" key="6">
    <source>
        <dbReference type="ARBA" id="ARBA00022692"/>
    </source>
</evidence>